<accession>A0A5P2C0T6</accession>
<evidence type="ECO:0000313" key="3">
    <source>
        <dbReference type="Proteomes" id="UP000322927"/>
    </source>
</evidence>
<feature type="region of interest" description="Disordered" evidence="1">
    <location>
        <begin position="197"/>
        <end position="220"/>
    </location>
</feature>
<evidence type="ECO:0000256" key="1">
    <source>
        <dbReference type="SAM" id="MobiDB-lite"/>
    </source>
</evidence>
<dbReference type="Proteomes" id="UP000322927">
    <property type="component" value="Chromosome"/>
</dbReference>
<dbReference type="EMBL" id="CP029192">
    <property type="protein sequence ID" value="QES35528.1"/>
    <property type="molecule type" value="Genomic_DNA"/>
</dbReference>
<gene>
    <name evidence="2" type="ORF">DEJ48_20740</name>
</gene>
<dbReference type="OrthoDB" id="4158533at2"/>
<protein>
    <submittedName>
        <fullName evidence="2">Uncharacterized protein</fullName>
    </submittedName>
</protein>
<evidence type="ECO:0000313" key="2">
    <source>
        <dbReference type="EMBL" id="QES35528.1"/>
    </source>
</evidence>
<proteinExistence type="predicted"/>
<organism evidence="2 3">
    <name type="scientific">Streptomyces venezuelae</name>
    <dbReference type="NCBI Taxonomy" id="54571"/>
    <lineage>
        <taxon>Bacteria</taxon>
        <taxon>Bacillati</taxon>
        <taxon>Actinomycetota</taxon>
        <taxon>Actinomycetes</taxon>
        <taxon>Kitasatosporales</taxon>
        <taxon>Streptomycetaceae</taxon>
        <taxon>Streptomyces</taxon>
    </lineage>
</organism>
<name>A0A5P2C0T6_STRVZ</name>
<dbReference type="RefSeq" id="WP_150217622.1">
    <property type="nucleotide sequence ID" value="NZ_CP029192.1"/>
</dbReference>
<dbReference type="AlphaFoldDB" id="A0A5P2C0T6"/>
<reference evidence="2 3" key="1">
    <citation type="submission" date="2018-05" db="EMBL/GenBank/DDBJ databases">
        <title>Streptomyces venezuelae.</title>
        <authorList>
            <person name="Kim W."/>
            <person name="Lee N."/>
            <person name="Cho B.-K."/>
        </authorList>
    </citation>
    <scope>NUCLEOTIDE SEQUENCE [LARGE SCALE GENOMIC DNA]</scope>
    <source>
        <strain evidence="2 3">ATCC 14584</strain>
    </source>
</reference>
<sequence>MAQVATEDEQGAQRRIGSAVRSDSVLTGGGLAMWREYRTGPWTLSAAELSRDLDVLKVPHTIVVAFRPPRGRDGAPRKGQEVRVPFPDLTGLVRWMPQLRQQIDEIPDAHFGFPFPYCEARPTGMVMKLLPSLAAEWPTWTTEQAAAMGLLCARCGFDLRTCGVEQRLAYNIGGEPGQPRLECGPCCGDGRSLTRHTAKRSVPRHDEAPGLPVADRGLHP</sequence>